<evidence type="ECO:0000313" key="16">
    <source>
        <dbReference type="Proteomes" id="UP000547643"/>
    </source>
</evidence>
<evidence type="ECO:0000313" key="14">
    <source>
        <dbReference type="Proteomes" id="UP000541955"/>
    </source>
</evidence>
<evidence type="ECO:0000313" key="2">
    <source>
        <dbReference type="EMBL" id="KGL38949.1"/>
    </source>
</evidence>
<name>A0A099VZE5_9LIST</name>
<dbReference type="Proteomes" id="UP000029844">
    <property type="component" value="Unassembled WGS sequence"/>
</dbReference>
<dbReference type="Proteomes" id="UP000550367">
    <property type="component" value="Unassembled WGS sequence"/>
</dbReference>
<dbReference type="EMBL" id="JAARYY010000005">
    <property type="protein sequence ID" value="MBC2244531.1"/>
    <property type="molecule type" value="Genomic_DNA"/>
</dbReference>
<dbReference type="AlphaFoldDB" id="A0A099VZE5"/>
<dbReference type="EMBL" id="JAARRW010000005">
    <property type="protein sequence ID" value="MBC1562937.1"/>
    <property type="molecule type" value="Genomic_DNA"/>
</dbReference>
<keyword evidence="11" id="KW-1185">Reference proteome</keyword>
<evidence type="ECO:0000313" key="15">
    <source>
        <dbReference type="Proteomes" id="UP000546806"/>
    </source>
</evidence>
<evidence type="ECO:0000313" key="19">
    <source>
        <dbReference type="Proteomes" id="UP000553016"/>
    </source>
</evidence>
<dbReference type="EMBL" id="JAARYH010000005">
    <property type="protein sequence ID" value="MBC2167316.1"/>
    <property type="molecule type" value="Genomic_DNA"/>
</dbReference>
<evidence type="ECO:0000313" key="10">
    <source>
        <dbReference type="EMBL" id="MBC2244531.1"/>
    </source>
</evidence>
<dbReference type="InterPro" id="IPR036390">
    <property type="entry name" value="WH_DNA-bd_sf"/>
</dbReference>
<evidence type="ECO:0000313" key="9">
    <source>
        <dbReference type="EMBL" id="MBC2241357.1"/>
    </source>
</evidence>
<dbReference type="Proteomes" id="UP000519573">
    <property type="component" value="Unassembled WGS sequence"/>
</dbReference>
<evidence type="ECO:0000256" key="1">
    <source>
        <dbReference type="ARBA" id="ARBA00023159"/>
    </source>
</evidence>
<dbReference type="STRING" id="1552123.EP57_13520"/>
<dbReference type="SUPFAM" id="SSF46785">
    <property type="entry name" value="Winged helix' DNA-binding domain"/>
    <property type="match status" value="1"/>
</dbReference>
<dbReference type="EMBL" id="JAARZA010000005">
    <property type="protein sequence ID" value="MBC2241357.1"/>
    <property type="molecule type" value="Genomic_DNA"/>
</dbReference>
<evidence type="ECO:0000313" key="3">
    <source>
        <dbReference type="EMBL" id="MBC1562937.1"/>
    </source>
</evidence>
<evidence type="ECO:0000313" key="4">
    <source>
        <dbReference type="EMBL" id="MBC1779794.1"/>
    </source>
</evidence>
<evidence type="ECO:0000313" key="7">
    <source>
        <dbReference type="EMBL" id="MBC2117071.1"/>
    </source>
</evidence>
<evidence type="ECO:0000313" key="6">
    <source>
        <dbReference type="EMBL" id="MBC2005356.1"/>
    </source>
</evidence>
<dbReference type="EMBL" id="JAARVD010000006">
    <property type="protein sequence ID" value="MBC1797590.1"/>
    <property type="molecule type" value="Genomic_DNA"/>
</dbReference>
<evidence type="ECO:0000313" key="13">
    <source>
        <dbReference type="Proteomes" id="UP000529446"/>
    </source>
</evidence>
<dbReference type="SUPFAM" id="SSF51206">
    <property type="entry name" value="cAMP-binding domain-like"/>
    <property type="match status" value="1"/>
</dbReference>
<evidence type="ECO:0000313" key="12">
    <source>
        <dbReference type="Proteomes" id="UP000519573"/>
    </source>
</evidence>
<evidence type="ECO:0000313" key="11">
    <source>
        <dbReference type="Proteomes" id="UP000029844"/>
    </source>
</evidence>
<accession>A0A099VZE5</accession>
<dbReference type="OrthoDB" id="9888302at2"/>
<dbReference type="Proteomes" id="UP000553016">
    <property type="component" value="Unassembled WGS sequence"/>
</dbReference>
<dbReference type="Gene3D" id="2.60.120.10">
    <property type="entry name" value="Jelly Rolls"/>
    <property type="match status" value="1"/>
</dbReference>
<dbReference type="RefSeq" id="WP_036087400.1">
    <property type="nucleotide sequence ID" value="NZ_CBCSHQ010000003.1"/>
</dbReference>
<dbReference type="Proteomes" id="UP000546806">
    <property type="component" value="Unassembled WGS sequence"/>
</dbReference>
<dbReference type="Proteomes" id="UP000529446">
    <property type="component" value="Unassembled WGS sequence"/>
</dbReference>
<dbReference type="InterPro" id="IPR014710">
    <property type="entry name" value="RmlC-like_jellyroll"/>
</dbReference>
<dbReference type="EMBL" id="JNFA01000028">
    <property type="protein sequence ID" value="KGL38949.1"/>
    <property type="molecule type" value="Genomic_DNA"/>
</dbReference>
<dbReference type="EMBL" id="JAARXI010000005">
    <property type="protein sequence ID" value="MBC2117071.1"/>
    <property type="molecule type" value="Genomic_DNA"/>
</dbReference>
<proteinExistence type="predicted"/>
<dbReference type="Proteomes" id="UP000548082">
    <property type="component" value="Unassembled WGS sequence"/>
</dbReference>
<organism evidence="2 11">
    <name type="scientific">Listeria booriae</name>
    <dbReference type="NCBI Taxonomy" id="1552123"/>
    <lineage>
        <taxon>Bacteria</taxon>
        <taxon>Bacillati</taxon>
        <taxon>Bacillota</taxon>
        <taxon>Bacilli</taxon>
        <taxon>Bacillales</taxon>
        <taxon>Listeriaceae</taxon>
        <taxon>Listeria</taxon>
    </lineage>
</organism>
<dbReference type="EMBL" id="JAARWW010000010">
    <property type="protein sequence ID" value="MBC2005356.1"/>
    <property type="molecule type" value="Genomic_DNA"/>
</dbReference>
<evidence type="ECO:0000313" key="18">
    <source>
        <dbReference type="Proteomes" id="UP000550367"/>
    </source>
</evidence>
<dbReference type="Proteomes" id="UP000547643">
    <property type="component" value="Unassembled WGS sequence"/>
</dbReference>
<gene>
    <name evidence="2" type="ORF">EP57_13520</name>
    <name evidence="3" type="ORF">HB902_12710</name>
    <name evidence="4" type="ORF">HCA46_13195</name>
    <name evidence="5" type="ORF">HCA55_12705</name>
    <name evidence="6" type="ORF">HCA78_16390</name>
    <name evidence="7" type="ORF">HCB06_10630</name>
    <name evidence="10" type="ORF">HCB25_10670</name>
    <name evidence="8" type="ORF">HCB26_12120</name>
    <name evidence="9" type="ORF">HCB35_12835</name>
</gene>
<dbReference type="Proteomes" id="UP000541955">
    <property type="component" value="Unassembled WGS sequence"/>
</dbReference>
<keyword evidence="1" id="KW-0010">Activator</keyword>
<evidence type="ECO:0000313" key="17">
    <source>
        <dbReference type="Proteomes" id="UP000548082"/>
    </source>
</evidence>
<dbReference type="eggNOG" id="COG0664">
    <property type="taxonomic scope" value="Bacteria"/>
</dbReference>
<evidence type="ECO:0000313" key="8">
    <source>
        <dbReference type="EMBL" id="MBC2167316.1"/>
    </source>
</evidence>
<dbReference type="InterPro" id="IPR018490">
    <property type="entry name" value="cNMP-bd_dom_sf"/>
</dbReference>
<reference evidence="12 13" key="2">
    <citation type="submission" date="2020-03" db="EMBL/GenBank/DDBJ databases">
        <title>Soil Listeria distribution.</title>
        <authorList>
            <person name="Liao J."/>
            <person name="Wiedmann M."/>
        </authorList>
    </citation>
    <scope>NUCLEOTIDE SEQUENCE [LARGE SCALE GENOMIC DNA]</scope>
    <source>
        <strain evidence="9 19">FSL L7-0149</strain>
        <strain evidence="10 18">FSL L7-0153</strain>
        <strain evidence="8 12">FSL L7-0245</strain>
        <strain evidence="7 13">FSL L7-0360</strain>
        <strain evidence="6 15">FSL L7-0435</strain>
        <strain evidence="5 17">FSL L7-0990</strain>
        <strain evidence="4 16">FSL L7-1017</strain>
        <strain evidence="3 14">FSL L7-1387</strain>
    </source>
</reference>
<evidence type="ECO:0000313" key="5">
    <source>
        <dbReference type="EMBL" id="MBC1797590.1"/>
    </source>
</evidence>
<dbReference type="EMBL" id="JAARUV010000005">
    <property type="protein sequence ID" value="MBC1779794.1"/>
    <property type="molecule type" value="Genomic_DNA"/>
</dbReference>
<comment type="caution">
    <text evidence="2">The sequence shown here is derived from an EMBL/GenBank/DDBJ whole genome shotgun (WGS) entry which is preliminary data.</text>
</comment>
<dbReference type="GeneID" id="58718361"/>
<protein>
    <submittedName>
        <fullName evidence="3">Crp/Fnr family transcriptional regulator</fullName>
    </submittedName>
</protein>
<reference evidence="2 11" key="1">
    <citation type="submission" date="2014-05" db="EMBL/GenBank/DDBJ databases">
        <title>Novel Listeriaceae from food processing environments.</title>
        <authorList>
            <person name="den Bakker H.C."/>
        </authorList>
    </citation>
    <scope>NUCLEOTIDE SEQUENCE [LARGE SCALE GENOMIC DNA]</scope>
    <source>
        <strain evidence="2 11">FSL A5-0281</strain>
    </source>
</reference>
<sequence length="226" mass="26349">MGQNNLYSRKMIKREFNQPKLFKLLIEDTFFNIEKINMSFKKNTTIPLYQDDTEYVYYICNGIASVSIADEVFEFKGPYEFIGLSDSMINTNSEDFKITTIAETIIWRFIKSDVIAKIMSTQEGYLFHYLSMLDQYSFFTKKLMTMKKTHKERVFIALQELGEKFGSLVNHGNYVKIPPVFTRNLIAQYVGIGLTKLSDSLLTLQEENLIQVTSKREIILEIKSLM</sequence>